<feature type="region of interest" description="Disordered" evidence="1">
    <location>
        <begin position="1"/>
        <end position="26"/>
    </location>
</feature>
<name>A0A9P0PZ09_ACAOB</name>
<dbReference type="AlphaFoldDB" id="A0A9P0PZ09"/>
<dbReference type="Proteomes" id="UP001152888">
    <property type="component" value="Unassembled WGS sequence"/>
</dbReference>
<keyword evidence="3" id="KW-1185">Reference proteome</keyword>
<gene>
    <name evidence="2" type="ORF">ACAOBT_LOCUS27720</name>
</gene>
<evidence type="ECO:0000313" key="2">
    <source>
        <dbReference type="EMBL" id="CAH2003950.1"/>
    </source>
</evidence>
<sequence length="168" mass="18975">MASHLERTHGTGSLDQTTNTRPHKMDKLESTGSWINQFLTRHDYFSTYTKEMGITQENKCSYCGSIDTPEHTVDFKKAYDTIRRSAVYQARRRLGNSEKIITLIKLTLQETANRIKVKGKYSEKFKSPEEAVEAYTEAILSTPTSDGITALQIGLCECKNVSSLRANT</sequence>
<accession>A0A9P0PZ09</accession>
<evidence type="ECO:0000313" key="3">
    <source>
        <dbReference type="Proteomes" id="UP001152888"/>
    </source>
</evidence>
<comment type="caution">
    <text evidence="2">The sequence shown here is derived from an EMBL/GenBank/DDBJ whole genome shotgun (WGS) entry which is preliminary data.</text>
</comment>
<reference evidence="2" key="1">
    <citation type="submission" date="2022-03" db="EMBL/GenBank/DDBJ databases">
        <authorList>
            <person name="Sayadi A."/>
        </authorList>
    </citation>
    <scope>NUCLEOTIDE SEQUENCE</scope>
</reference>
<dbReference type="EMBL" id="CAKOFQ010007565">
    <property type="protein sequence ID" value="CAH2003950.1"/>
    <property type="molecule type" value="Genomic_DNA"/>
</dbReference>
<organism evidence="2 3">
    <name type="scientific">Acanthoscelides obtectus</name>
    <name type="common">Bean weevil</name>
    <name type="synonym">Bruchus obtectus</name>
    <dbReference type="NCBI Taxonomy" id="200917"/>
    <lineage>
        <taxon>Eukaryota</taxon>
        <taxon>Metazoa</taxon>
        <taxon>Ecdysozoa</taxon>
        <taxon>Arthropoda</taxon>
        <taxon>Hexapoda</taxon>
        <taxon>Insecta</taxon>
        <taxon>Pterygota</taxon>
        <taxon>Neoptera</taxon>
        <taxon>Endopterygota</taxon>
        <taxon>Coleoptera</taxon>
        <taxon>Polyphaga</taxon>
        <taxon>Cucujiformia</taxon>
        <taxon>Chrysomeloidea</taxon>
        <taxon>Chrysomelidae</taxon>
        <taxon>Bruchinae</taxon>
        <taxon>Bruchini</taxon>
        <taxon>Acanthoscelides</taxon>
    </lineage>
</organism>
<feature type="compositionally biased region" description="Polar residues" evidence="1">
    <location>
        <begin position="10"/>
        <end position="20"/>
    </location>
</feature>
<proteinExistence type="predicted"/>
<dbReference type="OrthoDB" id="6761369at2759"/>
<evidence type="ECO:0000256" key="1">
    <source>
        <dbReference type="SAM" id="MobiDB-lite"/>
    </source>
</evidence>
<protein>
    <submittedName>
        <fullName evidence="2">Uncharacterized protein</fullName>
    </submittedName>
</protein>